<dbReference type="PANTHER" id="PTHR23359">
    <property type="entry name" value="NUCLEOTIDE KINASE"/>
    <property type="match status" value="1"/>
</dbReference>
<keyword evidence="1" id="KW-0808">Transferase</keyword>
<evidence type="ECO:0000313" key="4">
    <source>
        <dbReference type="EMBL" id="ERL92898.1"/>
    </source>
</evidence>
<dbReference type="InterPro" id="IPR000850">
    <property type="entry name" value="Adenylat/UMP-CMP_kin"/>
</dbReference>
<dbReference type="EMBL" id="KB632338">
    <property type="protein sequence ID" value="ERL92898.1"/>
    <property type="molecule type" value="Genomic_DNA"/>
</dbReference>
<dbReference type="Gene3D" id="3.40.50.300">
    <property type="entry name" value="P-loop containing nucleotide triphosphate hydrolases"/>
    <property type="match status" value="1"/>
</dbReference>
<dbReference type="CDD" id="cd22979">
    <property type="entry name" value="DD_AK8"/>
    <property type="match status" value="1"/>
</dbReference>
<dbReference type="OrthoDB" id="522106at2759"/>
<dbReference type="SUPFAM" id="SSF52540">
    <property type="entry name" value="P-loop containing nucleoside triphosphate hydrolases"/>
    <property type="match status" value="1"/>
</dbReference>
<gene>
    <name evidence="4" type="ORF">D910_10203</name>
</gene>
<keyword evidence="3" id="KW-0418">Kinase</keyword>
<evidence type="ECO:0000256" key="1">
    <source>
        <dbReference type="ARBA" id="ARBA00022679"/>
    </source>
</evidence>
<evidence type="ECO:0000256" key="3">
    <source>
        <dbReference type="ARBA" id="ARBA00022777"/>
    </source>
</evidence>
<reference evidence="4 5" key="1">
    <citation type="journal article" date="2013" name="Genome Biol.">
        <title>Draft genome of the mountain pine beetle, Dendroctonus ponderosae Hopkins, a major forest pest.</title>
        <authorList>
            <person name="Keeling C.I."/>
            <person name="Yuen M.M."/>
            <person name="Liao N.Y."/>
            <person name="Docking T.R."/>
            <person name="Chan S.K."/>
            <person name="Taylor G.A."/>
            <person name="Palmquist D.L."/>
            <person name="Jackman S.D."/>
            <person name="Nguyen A."/>
            <person name="Li M."/>
            <person name="Henderson H."/>
            <person name="Janes J.K."/>
            <person name="Zhao Y."/>
            <person name="Pandoh P."/>
            <person name="Moore R."/>
            <person name="Sperling F.A."/>
            <person name="Huber D.P."/>
            <person name="Birol I."/>
            <person name="Jones S.J."/>
            <person name="Bohlmann J."/>
        </authorList>
    </citation>
    <scope>NUCLEOTIDE SEQUENCE</scope>
</reference>
<accession>U4UKA9</accession>
<evidence type="ECO:0000313" key="5">
    <source>
        <dbReference type="Proteomes" id="UP000030742"/>
    </source>
</evidence>
<dbReference type="Pfam" id="PF00406">
    <property type="entry name" value="ADK"/>
    <property type="match status" value="1"/>
</dbReference>
<evidence type="ECO:0000256" key="2">
    <source>
        <dbReference type="ARBA" id="ARBA00022741"/>
    </source>
</evidence>
<dbReference type="InterPro" id="IPR027417">
    <property type="entry name" value="P-loop_NTPase"/>
</dbReference>
<sequence>MTDPSKRPLAFPKWHIPYLEKHRIPELFHELARELLIQKPEDHILFMKQMLQQAAANRDACRTILIGSLKVNRVAVAQEMAKSTQQLVITLQDLKRIFPLAAMQPEMVAKAIACLGRSQHSGWILADCINTEQEAKALLQLGVLPTHVVHLVAPFQPKLDEPLYCDVPEHWPALRRNLFGLRGLFAQKLREVCLADRSIAAAAKDCLDICRRKPAVKAVRPRVVILGPRGCGRKTQARLLAQMMGLIHVDFEYILCQAWTNDNQLGRQLRQCNKRVCFHSELLCQIVNKRVLERDCMESGWVLTGYPFTVTDFQFLDCLQTPPNRVIVLDCDLNTAKERLRYRQVNVHTGSVTDFNPAKVGESRAAPSKGAWKPHPKDFLGLIQAEHDFYCQNYGSIKKYCGDTMLVVNGEQSERWVFECIVGHLVGSSPPGAARKGFGLDIPEVCSCECINVPSKVAKAYAMTL</sequence>
<name>U4UKA9_DENPD</name>
<protein>
    <submittedName>
        <fullName evidence="4">Uncharacterized protein</fullName>
    </submittedName>
</protein>
<proteinExistence type="predicted"/>
<dbReference type="Proteomes" id="UP000030742">
    <property type="component" value="Unassembled WGS sequence"/>
</dbReference>
<organism evidence="4 5">
    <name type="scientific">Dendroctonus ponderosae</name>
    <name type="common">Mountain pine beetle</name>
    <dbReference type="NCBI Taxonomy" id="77166"/>
    <lineage>
        <taxon>Eukaryota</taxon>
        <taxon>Metazoa</taxon>
        <taxon>Ecdysozoa</taxon>
        <taxon>Arthropoda</taxon>
        <taxon>Hexapoda</taxon>
        <taxon>Insecta</taxon>
        <taxon>Pterygota</taxon>
        <taxon>Neoptera</taxon>
        <taxon>Endopterygota</taxon>
        <taxon>Coleoptera</taxon>
        <taxon>Polyphaga</taxon>
        <taxon>Cucujiformia</taxon>
        <taxon>Curculionidae</taxon>
        <taxon>Scolytinae</taxon>
        <taxon>Dendroctonus</taxon>
    </lineage>
</organism>
<dbReference type="SUPFAM" id="SSF47391">
    <property type="entry name" value="Dimerization-anchoring domain of cAMP-dependent PK regulatory subunit"/>
    <property type="match status" value="1"/>
</dbReference>
<dbReference type="AlphaFoldDB" id="U4UKA9"/>
<dbReference type="GO" id="GO:0019205">
    <property type="term" value="F:nucleobase-containing compound kinase activity"/>
    <property type="evidence" value="ECO:0007669"/>
    <property type="project" value="InterPro"/>
</dbReference>
<dbReference type="STRING" id="77166.U4UKA9"/>
<keyword evidence="2" id="KW-0547">Nucleotide-binding</keyword>
<dbReference type="GO" id="GO:0006139">
    <property type="term" value="P:nucleobase-containing compound metabolic process"/>
    <property type="evidence" value="ECO:0007669"/>
    <property type="project" value="InterPro"/>
</dbReference>
<dbReference type="GO" id="GO:0005524">
    <property type="term" value="F:ATP binding"/>
    <property type="evidence" value="ECO:0007669"/>
    <property type="project" value="InterPro"/>
</dbReference>